<evidence type="ECO:0000256" key="1">
    <source>
        <dbReference type="SAM" id="MobiDB-lite"/>
    </source>
</evidence>
<feature type="region of interest" description="Disordered" evidence="1">
    <location>
        <begin position="73"/>
        <end position="103"/>
    </location>
</feature>
<dbReference type="Proteomes" id="UP000001075">
    <property type="component" value="Unassembled WGS sequence"/>
</dbReference>
<organism evidence="2 3">
    <name type="scientific">Cricetulus griseus</name>
    <name type="common">Chinese hamster</name>
    <name type="synonym">Cricetulus barabensis griseus</name>
    <dbReference type="NCBI Taxonomy" id="10029"/>
    <lineage>
        <taxon>Eukaryota</taxon>
        <taxon>Metazoa</taxon>
        <taxon>Chordata</taxon>
        <taxon>Craniata</taxon>
        <taxon>Vertebrata</taxon>
        <taxon>Euteleostomi</taxon>
        <taxon>Mammalia</taxon>
        <taxon>Eutheria</taxon>
        <taxon>Euarchontoglires</taxon>
        <taxon>Glires</taxon>
        <taxon>Rodentia</taxon>
        <taxon>Myomorpha</taxon>
        <taxon>Muroidea</taxon>
        <taxon>Cricetidae</taxon>
        <taxon>Cricetinae</taxon>
        <taxon>Cricetulus</taxon>
    </lineage>
</organism>
<protein>
    <submittedName>
        <fullName evidence="2">Uncharacterized protein</fullName>
    </submittedName>
</protein>
<proteinExistence type="predicted"/>
<dbReference type="EMBL" id="JH000030">
    <property type="protein sequence ID" value="EGV95571.1"/>
    <property type="molecule type" value="Genomic_DNA"/>
</dbReference>
<dbReference type="InParanoid" id="G3GUG9"/>
<sequence length="103" mass="11350">MPKTGCYLRILQHHSLYFTGWISGFHAQYLHGPFIQDAAAQVQLLQFRVGAQFRAEGLPPLYGKGLTLCPASAREEKKGEGTEQADLNMSDCHSKATGGETRL</sequence>
<evidence type="ECO:0000313" key="3">
    <source>
        <dbReference type="Proteomes" id="UP000001075"/>
    </source>
</evidence>
<accession>G3GUG9</accession>
<name>G3GUG9_CRIGR</name>
<reference evidence="3" key="1">
    <citation type="journal article" date="2011" name="Nat. Biotechnol.">
        <title>The genomic sequence of the Chinese hamster ovary (CHO)-K1 cell line.</title>
        <authorList>
            <person name="Xu X."/>
            <person name="Nagarajan H."/>
            <person name="Lewis N.E."/>
            <person name="Pan S."/>
            <person name="Cai Z."/>
            <person name="Liu X."/>
            <person name="Chen W."/>
            <person name="Xie M."/>
            <person name="Wang W."/>
            <person name="Hammond S."/>
            <person name="Andersen M.R."/>
            <person name="Neff N."/>
            <person name="Passarelli B."/>
            <person name="Koh W."/>
            <person name="Fan H.C."/>
            <person name="Wang J."/>
            <person name="Gui Y."/>
            <person name="Lee K.H."/>
            <person name="Betenbaugh M.J."/>
            <person name="Quake S.R."/>
            <person name="Famili I."/>
            <person name="Palsson B.O."/>
            <person name="Wang J."/>
        </authorList>
    </citation>
    <scope>NUCLEOTIDE SEQUENCE [LARGE SCALE GENOMIC DNA]</scope>
    <source>
        <strain evidence="3">CHO K1 cell line</strain>
    </source>
</reference>
<evidence type="ECO:0000313" key="2">
    <source>
        <dbReference type="EMBL" id="EGV95571.1"/>
    </source>
</evidence>
<gene>
    <name evidence="2" type="ORF">I79_001329</name>
</gene>
<dbReference type="AlphaFoldDB" id="G3GUG9"/>